<name>A0A2N5ZCZ2_MUIH1</name>
<dbReference type="PANTHER" id="PTHR32347">
    <property type="entry name" value="EFFLUX SYSTEM COMPONENT YKNX-RELATED"/>
    <property type="match status" value="1"/>
</dbReference>
<evidence type="ECO:0000259" key="4">
    <source>
        <dbReference type="Pfam" id="PF25967"/>
    </source>
</evidence>
<feature type="domain" description="Multidrug resistance protein MdtA-like C-terminal permuted SH3" evidence="4">
    <location>
        <begin position="850"/>
        <end position="905"/>
    </location>
</feature>
<dbReference type="Proteomes" id="UP000234857">
    <property type="component" value="Unassembled WGS sequence"/>
</dbReference>
<sequence length="913" mass="105458">MSRYYKNIFVIIILISVFSFLSCGSGEDSNVYKVKKTDFTSFTPFVGELYSVDEQVISSPFDSKIIWMKTEGVEVDSGEIVVRLDTEEINASIQSYKLEMEMAQKDLEIFDRSSAFERRFKERDLKRKEISLQSAKEKYEYEKDYVDSTNLLKYSMNREVLQDEIQKLQESMKEYEKFSKKGFISKDEYLQYQFDLETKKKEIKRLDNNITINKRGRSEVDIMQVKKQYEDALKSYEQAKEALDTFDEKKKIERENMTTELKEKKDKVEHYRQQAQNSVIKANRDGVIIYNKTLKSGIGFEKLTVGSDIYEGDGILTISDRKNMGIKLDLYEFDLKGIQKGDHLEFALDSDPENFYNAVISRVGNIAYYNENDSRKVKKVQLKAKVQEDRTSFKVGMTVSGMIFHDTPESIITVPTYCIKDSYVKLTSGKKRKVKTGRSNYFDTEILDGLKEGDRILLSEKKESENISGEPIKVKKKDIRLSVKETGILEAVERTEFKSPARAKVLSMIDEGSEVKKGDVIVNLEKKDYEEEKQKIEADLALKKEELQMLEKGRDNEIFKKEQEIRLREIDYEIAKMEYEKTISPPPERELKTLELDYEISGKKLENIEKEVKINEEMNKKGYVSDDTLRQLKNSYYTAKINHIVNGRRLDSRKQGSGKTEKMLAENDFKYKKLDYEMASQELENQKALYSLRMEKLKLQIKRLEKRLQDYKDIIDDMDIKAGDDGVVGYIERWTNSGRRKTEVGDEVWNGAVIGNVARVSSFIIKARIPETEYTLLEKGQKVFFTLPADKEKKYEGVLDDISLFAQDNDSGNPNEGKVFDVIITVISSSKKFQPNISVNIEIVVKESKDAVYVPKSALYADKDGNYVITPSENKKRVKTGISDSEDIEVLEGLKEGDTVLDSSLKKTGEKDD</sequence>
<dbReference type="Gene3D" id="2.40.30.170">
    <property type="match status" value="2"/>
</dbReference>
<dbReference type="PANTHER" id="PTHR32347:SF14">
    <property type="entry name" value="EFFLUX SYSTEM COMPONENT YKNX-RELATED"/>
    <property type="match status" value="1"/>
</dbReference>
<evidence type="ECO:0000313" key="6">
    <source>
        <dbReference type="Proteomes" id="UP000234857"/>
    </source>
</evidence>
<reference evidence="5 6" key="1">
    <citation type="submission" date="2017-11" db="EMBL/GenBank/DDBJ databases">
        <title>Genome-resolved metagenomics identifies genetic mobility, metabolic interactions, and unexpected diversity in perchlorate-reducing communities.</title>
        <authorList>
            <person name="Barnum T.P."/>
            <person name="Figueroa I.A."/>
            <person name="Carlstrom C.I."/>
            <person name="Lucas L.N."/>
            <person name="Engelbrektson A.L."/>
            <person name="Coates J.D."/>
        </authorList>
    </citation>
    <scope>NUCLEOTIDE SEQUENCE [LARGE SCALE GENOMIC DNA]</scope>
    <source>
        <strain evidence="5">BM706</strain>
    </source>
</reference>
<protein>
    <recommendedName>
        <fullName evidence="4">Multidrug resistance protein MdtA-like C-terminal permuted SH3 domain-containing protein</fullName>
    </recommendedName>
</protein>
<feature type="coiled-coil region" evidence="3">
    <location>
        <begin position="222"/>
        <end position="274"/>
    </location>
</feature>
<keyword evidence="2 3" id="KW-0175">Coiled coil</keyword>
<evidence type="ECO:0000313" key="5">
    <source>
        <dbReference type="EMBL" id="PLX16525.1"/>
    </source>
</evidence>
<accession>A0A2N5ZCZ2</accession>
<dbReference type="Pfam" id="PF25967">
    <property type="entry name" value="RND-MFP_C"/>
    <property type="match status" value="1"/>
</dbReference>
<evidence type="ECO:0000256" key="2">
    <source>
        <dbReference type="ARBA" id="ARBA00023054"/>
    </source>
</evidence>
<dbReference type="Gene3D" id="2.40.420.20">
    <property type="match status" value="1"/>
</dbReference>
<feature type="coiled-coil region" evidence="3">
    <location>
        <begin position="526"/>
        <end position="553"/>
    </location>
</feature>
<dbReference type="GO" id="GO:0030313">
    <property type="term" value="C:cell envelope"/>
    <property type="evidence" value="ECO:0007669"/>
    <property type="project" value="UniProtKB-SubCell"/>
</dbReference>
<evidence type="ECO:0000256" key="1">
    <source>
        <dbReference type="ARBA" id="ARBA00004196"/>
    </source>
</evidence>
<dbReference type="AlphaFoldDB" id="A0A2N5ZCZ2"/>
<comment type="caution">
    <text evidence="5">The sequence shown here is derived from an EMBL/GenBank/DDBJ whole genome shotgun (WGS) entry which is preliminary data.</text>
</comment>
<comment type="subcellular location">
    <subcellularLocation>
        <location evidence="1">Cell envelope</location>
    </subcellularLocation>
</comment>
<gene>
    <name evidence="5" type="ORF">C0601_10035</name>
</gene>
<feature type="coiled-coil region" evidence="3">
    <location>
        <begin position="86"/>
        <end position="181"/>
    </location>
</feature>
<evidence type="ECO:0000256" key="3">
    <source>
        <dbReference type="SAM" id="Coils"/>
    </source>
</evidence>
<proteinExistence type="predicted"/>
<dbReference type="InterPro" id="IPR050465">
    <property type="entry name" value="UPF0194_transport"/>
</dbReference>
<feature type="coiled-coil region" evidence="3">
    <location>
        <begin position="680"/>
        <end position="721"/>
    </location>
</feature>
<dbReference type="PROSITE" id="PS51257">
    <property type="entry name" value="PROKAR_LIPOPROTEIN"/>
    <property type="match status" value="1"/>
</dbReference>
<organism evidence="5 6">
    <name type="scientific">Muiribacterium halophilum</name>
    <dbReference type="NCBI Taxonomy" id="2053465"/>
    <lineage>
        <taxon>Bacteria</taxon>
        <taxon>Candidatus Muiribacteriota</taxon>
        <taxon>Candidatus Muiribacteriia</taxon>
        <taxon>Candidatus Muiribacteriales</taxon>
        <taxon>Candidatus Muiribacteriaceae</taxon>
        <taxon>Candidatus Muiribacterium</taxon>
    </lineage>
</organism>
<dbReference type="InterPro" id="IPR058627">
    <property type="entry name" value="MdtA-like_C"/>
</dbReference>
<dbReference type="EMBL" id="PKTG01000112">
    <property type="protein sequence ID" value="PLX16525.1"/>
    <property type="molecule type" value="Genomic_DNA"/>
</dbReference>